<dbReference type="Proteomes" id="UP001586593">
    <property type="component" value="Unassembled WGS sequence"/>
</dbReference>
<proteinExistence type="predicted"/>
<evidence type="ECO:0000256" key="1">
    <source>
        <dbReference type="SAM" id="MobiDB-lite"/>
    </source>
</evidence>
<comment type="caution">
    <text evidence="2">The sequence shown here is derived from an EMBL/GenBank/DDBJ whole genome shotgun (WGS) entry which is preliminary data.</text>
</comment>
<feature type="region of interest" description="Disordered" evidence="1">
    <location>
        <begin position="157"/>
        <end position="181"/>
    </location>
</feature>
<feature type="compositionally biased region" description="Polar residues" evidence="1">
    <location>
        <begin position="157"/>
        <end position="173"/>
    </location>
</feature>
<gene>
    <name evidence="2" type="ORF">VTK73DRAFT_6271</name>
</gene>
<feature type="region of interest" description="Disordered" evidence="1">
    <location>
        <begin position="35"/>
        <end position="59"/>
    </location>
</feature>
<evidence type="ECO:0000313" key="2">
    <source>
        <dbReference type="EMBL" id="KAL1835101.1"/>
    </source>
</evidence>
<dbReference type="EMBL" id="JAZHXJ010003524">
    <property type="protein sequence ID" value="KAL1835101.1"/>
    <property type="molecule type" value="Genomic_DNA"/>
</dbReference>
<accession>A0ABR3UZX8</accession>
<sequence>MRWALHPHLADALLGFGETKMLAFRTVDELGPTGEFPYASSGSEAKESSLDPPGGGGRRALGRLISAQGQSQMLLKRVQTGAAGLVESQYLLFDVGDVDLREKTASSGGGALLPYATLPPDIASRIREPLALLSRGRLAFLDVDRWVCTWRLPTTTTTGAGKQGDASSTTTTLRVPGPSPRADVEEHYFLPGDWVTSQETPLCTMTSDGILLCPRNGEIAVVQASRIRK</sequence>
<reference evidence="2 3" key="1">
    <citation type="journal article" date="2024" name="Commun. Biol.">
        <title>Comparative genomic analysis of thermophilic fungi reveals convergent evolutionary adaptations and gene losses.</title>
        <authorList>
            <person name="Steindorff A.S."/>
            <person name="Aguilar-Pontes M.V."/>
            <person name="Robinson A.J."/>
            <person name="Andreopoulos B."/>
            <person name="LaButti K."/>
            <person name="Kuo A."/>
            <person name="Mondo S."/>
            <person name="Riley R."/>
            <person name="Otillar R."/>
            <person name="Haridas S."/>
            <person name="Lipzen A."/>
            <person name="Grimwood J."/>
            <person name="Schmutz J."/>
            <person name="Clum A."/>
            <person name="Reid I.D."/>
            <person name="Moisan M.C."/>
            <person name="Butler G."/>
            <person name="Nguyen T.T.M."/>
            <person name="Dewar K."/>
            <person name="Conant G."/>
            <person name="Drula E."/>
            <person name="Henrissat B."/>
            <person name="Hansel C."/>
            <person name="Singer S."/>
            <person name="Hutchinson M.I."/>
            <person name="de Vries R.P."/>
            <person name="Natvig D.O."/>
            <person name="Powell A.J."/>
            <person name="Tsang A."/>
            <person name="Grigoriev I.V."/>
        </authorList>
    </citation>
    <scope>NUCLEOTIDE SEQUENCE [LARGE SCALE GENOMIC DNA]</scope>
    <source>
        <strain evidence="2 3">ATCC 24622</strain>
    </source>
</reference>
<evidence type="ECO:0000313" key="3">
    <source>
        <dbReference type="Proteomes" id="UP001586593"/>
    </source>
</evidence>
<organism evidence="2 3">
    <name type="scientific">Phialemonium thermophilum</name>
    <dbReference type="NCBI Taxonomy" id="223376"/>
    <lineage>
        <taxon>Eukaryota</taxon>
        <taxon>Fungi</taxon>
        <taxon>Dikarya</taxon>
        <taxon>Ascomycota</taxon>
        <taxon>Pezizomycotina</taxon>
        <taxon>Sordariomycetes</taxon>
        <taxon>Sordariomycetidae</taxon>
        <taxon>Cephalothecales</taxon>
        <taxon>Cephalothecaceae</taxon>
        <taxon>Phialemonium</taxon>
    </lineage>
</organism>
<name>A0ABR3UZX8_9PEZI</name>
<protein>
    <submittedName>
        <fullName evidence="2">Uncharacterized protein</fullName>
    </submittedName>
</protein>
<keyword evidence="3" id="KW-1185">Reference proteome</keyword>